<sequence length="91" mass="10059">MSNKLQALQRALDSKQPKVTKPKANTIPARSESYRAPSREGKTNITAYLVPGFKSSLRLIQARNGASLQTLVAEALNDLFVKYNVPTVKEE</sequence>
<protein>
    <recommendedName>
        <fullName evidence="2">Antitoxin-like ribbon-helix-helix domain-containing protein</fullName>
    </recommendedName>
</protein>
<keyword evidence="4" id="KW-1185">Reference proteome</keyword>
<dbReference type="Proteomes" id="UP000760480">
    <property type="component" value="Unassembled WGS sequence"/>
</dbReference>
<gene>
    <name evidence="3" type="ORF">E4P82_21110</name>
</gene>
<feature type="region of interest" description="Disordered" evidence="1">
    <location>
        <begin position="1"/>
        <end position="39"/>
    </location>
</feature>
<feature type="domain" description="Antitoxin-like ribbon-helix-helix" evidence="2">
    <location>
        <begin position="39"/>
        <end position="87"/>
    </location>
</feature>
<dbReference type="Pfam" id="PF20605">
    <property type="entry name" value="Antitox_RHH"/>
    <property type="match status" value="1"/>
</dbReference>
<organism evidence="3 4">
    <name type="scientific">Candidatus Competibacter phosphatis</name>
    <dbReference type="NCBI Taxonomy" id="221280"/>
    <lineage>
        <taxon>Bacteria</taxon>
        <taxon>Pseudomonadati</taxon>
        <taxon>Pseudomonadota</taxon>
        <taxon>Gammaproteobacteria</taxon>
        <taxon>Candidatus Competibacteraceae</taxon>
        <taxon>Candidatus Competibacter</taxon>
    </lineage>
</organism>
<accession>A0ABX1TPV2</accession>
<dbReference type="InterPro" id="IPR046765">
    <property type="entry name" value="Antitox_RHH"/>
</dbReference>
<name>A0ABX1TPV2_9GAMM</name>
<dbReference type="RefSeq" id="WP_169250747.1">
    <property type="nucleotide sequence ID" value="NZ_SPMZ01000115.1"/>
</dbReference>
<evidence type="ECO:0000259" key="2">
    <source>
        <dbReference type="Pfam" id="PF20605"/>
    </source>
</evidence>
<evidence type="ECO:0000313" key="4">
    <source>
        <dbReference type="Proteomes" id="UP000760480"/>
    </source>
</evidence>
<dbReference type="EMBL" id="SPMZ01000115">
    <property type="protein sequence ID" value="NMQ21488.1"/>
    <property type="molecule type" value="Genomic_DNA"/>
</dbReference>
<comment type="caution">
    <text evidence="3">The sequence shown here is derived from an EMBL/GenBank/DDBJ whole genome shotgun (WGS) entry which is preliminary data.</text>
</comment>
<evidence type="ECO:0000256" key="1">
    <source>
        <dbReference type="SAM" id="MobiDB-lite"/>
    </source>
</evidence>
<reference evidence="3 4" key="1">
    <citation type="submission" date="2019-03" db="EMBL/GenBank/DDBJ databases">
        <title>Metabolic reconstructions from genomes of highly enriched 'Candidatus Accumulibacter' and 'Candidatus Competibacter' bioreactor populations.</title>
        <authorList>
            <person name="Annavajhala M.K."/>
            <person name="Welles L."/>
            <person name="Abbas B."/>
            <person name="Sorokin D."/>
            <person name="Park H."/>
            <person name="Van Loosdrecht M."/>
            <person name="Chandran K."/>
        </authorList>
    </citation>
    <scope>NUCLEOTIDE SEQUENCE [LARGE SCALE GENOMIC DNA]</scope>
    <source>
        <strain evidence="3 4">SBR_G</strain>
    </source>
</reference>
<evidence type="ECO:0000313" key="3">
    <source>
        <dbReference type="EMBL" id="NMQ21488.1"/>
    </source>
</evidence>
<proteinExistence type="predicted"/>